<feature type="compositionally biased region" description="Basic and acidic residues" evidence="1">
    <location>
        <begin position="1"/>
        <end position="16"/>
    </location>
</feature>
<dbReference type="STRING" id="1120918.SAMN05216249_10877"/>
<feature type="compositionally biased region" description="Basic residues" evidence="1">
    <location>
        <begin position="20"/>
        <end position="32"/>
    </location>
</feature>
<sequence>MSASKEHGKIYRRDTLLKNTKPKKKDEKKRKKSACVNFRVTPEEKEIIFNRIRLSGLKIQDYVAQSCMYNQIYVVGNIKTFDAIRNEMKTIDEHLMSLKSVDELELEKLESLRMILEIVDGFYKNSDS</sequence>
<feature type="region of interest" description="Disordered" evidence="1">
    <location>
        <begin position="1"/>
        <end position="32"/>
    </location>
</feature>
<dbReference type="Proteomes" id="UP000198838">
    <property type="component" value="Unassembled WGS sequence"/>
</dbReference>
<dbReference type="AlphaFoldDB" id="A0A1I0Y396"/>
<name>A0A1I0Y396_9FIRM</name>
<reference evidence="2 3" key="1">
    <citation type="submission" date="2016-10" db="EMBL/GenBank/DDBJ databases">
        <authorList>
            <person name="de Groot N.N."/>
        </authorList>
    </citation>
    <scope>NUCLEOTIDE SEQUENCE [LARGE SCALE GENOMIC DNA]</scope>
    <source>
        <strain evidence="2 3">DSM 5522</strain>
    </source>
</reference>
<evidence type="ECO:0000313" key="3">
    <source>
        <dbReference type="Proteomes" id="UP000198838"/>
    </source>
</evidence>
<keyword evidence="3" id="KW-1185">Reference proteome</keyword>
<dbReference type="EMBL" id="FOJY01000008">
    <property type="protein sequence ID" value="SFB07156.1"/>
    <property type="molecule type" value="Genomic_DNA"/>
</dbReference>
<accession>A0A1I0Y396</accession>
<dbReference type="InterPro" id="IPR053842">
    <property type="entry name" value="NikA-like"/>
</dbReference>
<evidence type="ECO:0000313" key="2">
    <source>
        <dbReference type="EMBL" id="SFB07156.1"/>
    </source>
</evidence>
<evidence type="ECO:0008006" key="4">
    <source>
        <dbReference type="Google" id="ProtNLM"/>
    </source>
</evidence>
<dbReference type="OrthoDB" id="9788022at2"/>
<protein>
    <recommendedName>
        <fullName evidence="4">Mobilization protein</fullName>
    </recommendedName>
</protein>
<organism evidence="2 3">
    <name type="scientific">Acetitomaculum ruminis DSM 5522</name>
    <dbReference type="NCBI Taxonomy" id="1120918"/>
    <lineage>
        <taxon>Bacteria</taxon>
        <taxon>Bacillati</taxon>
        <taxon>Bacillota</taxon>
        <taxon>Clostridia</taxon>
        <taxon>Lachnospirales</taxon>
        <taxon>Lachnospiraceae</taxon>
        <taxon>Acetitomaculum</taxon>
    </lineage>
</organism>
<evidence type="ECO:0000256" key="1">
    <source>
        <dbReference type="SAM" id="MobiDB-lite"/>
    </source>
</evidence>
<proteinExistence type="predicted"/>
<dbReference type="RefSeq" id="WP_092872072.1">
    <property type="nucleotide sequence ID" value="NZ_FOJY01000008.1"/>
</dbReference>
<dbReference type="Pfam" id="PF21983">
    <property type="entry name" value="NikA-like"/>
    <property type="match status" value="1"/>
</dbReference>
<gene>
    <name evidence="2" type="ORF">SAMN05216249_10877</name>
</gene>